<evidence type="ECO:0000256" key="1">
    <source>
        <dbReference type="SAM" id="MobiDB-lite"/>
    </source>
</evidence>
<dbReference type="OrthoDB" id="2287704at2759"/>
<feature type="compositionally biased region" description="Basic and acidic residues" evidence="1">
    <location>
        <begin position="80"/>
        <end position="89"/>
    </location>
</feature>
<feature type="region of interest" description="Disordered" evidence="1">
    <location>
        <begin position="66"/>
        <end position="89"/>
    </location>
</feature>
<dbReference type="Proteomes" id="UP000027586">
    <property type="component" value="Unassembled WGS sequence"/>
</dbReference>
<proteinExistence type="predicted"/>
<evidence type="ECO:0000313" key="2">
    <source>
        <dbReference type="EMBL" id="CDH61129.1"/>
    </source>
</evidence>
<reference evidence="2" key="1">
    <citation type="submission" date="2013-08" db="EMBL/GenBank/DDBJ databases">
        <title>Gene expansion shapes genome architecture in the human pathogen Lichtheimia corymbifera: an evolutionary genomics analysis in the ancient terrestrial Mucorales (Mucoromycotina).</title>
        <authorList>
            <person name="Schwartze V.U."/>
            <person name="Winter S."/>
            <person name="Shelest E."/>
            <person name="Marcet-Houben M."/>
            <person name="Horn F."/>
            <person name="Wehner S."/>
            <person name="Hoffmann K."/>
            <person name="Riege K."/>
            <person name="Sammeth M."/>
            <person name="Nowrousian M."/>
            <person name="Valiante V."/>
            <person name="Linde J."/>
            <person name="Jacobsen I.D."/>
            <person name="Marz M."/>
            <person name="Brakhage A.A."/>
            <person name="Gabaldon T."/>
            <person name="Bocker S."/>
            <person name="Voigt K."/>
        </authorList>
    </citation>
    <scope>NUCLEOTIDE SEQUENCE [LARGE SCALE GENOMIC DNA]</scope>
    <source>
        <strain evidence="2">FSU 9682</strain>
    </source>
</reference>
<sequence length="389" mass="45064">MSSKRSYTYVSLNCHLRLNNRDDPQAEHQKHCAMEIATRTIKQARERYGHSVFDDAFLAVLRESDTTVPTTPHSEEDEASSSHHEARTVDVMDMDEDIEGESAENEENPQQNVDRNENGYQNDEGSFSPHMQTDTTPEWDNDDIWNRLTLPRLGEFFPHSNTYTIPEHVAVSADIYTFGLTHGGSQELCEKVIKKVNKYIGDRKPHLVSCYRAKKALRDFYPIKPKSYPVCQNGCMLVSESSSLVQCPYCLCNFFDPDKLPKHTIEYLSLRDQLELVVKDDEARDLLKYGQHYSTNDDGIMYDLFDSPFMKEIKKTHLFDGDINLSLMLFTDDFQLFQRSNHSMMLVHAVILDLPPEVRYHQRTCCRYVLLLAPGLPMHTVFWNQFSRI</sequence>
<comment type="caution">
    <text evidence="2">The sequence shown here is derived from an EMBL/GenBank/DDBJ whole genome shotgun (WGS) entry which is preliminary data.</text>
</comment>
<feature type="region of interest" description="Disordered" evidence="1">
    <location>
        <begin position="101"/>
        <end position="139"/>
    </location>
</feature>
<name>A0A068SFS6_9FUNG</name>
<organism evidence="2 3">
    <name type="scientific">Lichtheimia corymbifera JMRC:FSU:9682</name>
    <dbReference type="NCBI Taxonomy" id="1263082"/>
    <lineage>
        <taxon>Eukaryota</taxon>
        <taxon>Fungi</taxon>
        <taxon>Fungi incertae sedis</taxon>
        <taxon>Mucoromycota</taxon>
        <taxon>Mucoromycotina</taxon>
        <taxon>Mucoromycetes</taxon>
        <taxon>Mucorales</taxon>
        <taxon>Lichtheimiaceae</taxon>
        <taxon>Lichtheimia</taxon>
    </lineage>
</organism>
<evidence type="ECO:0000313" key="3">
    <source>
        <dbReference type="Proteomes" id="UP000027586"/>
    </source>
</evidence>
<dbReference type="AlphaFoldDB" id="A0A068SFS6"/>
<accession>A0A068SFS6</accession>
<protein>
    <submittedName>
        <fullName evidence="2">Uncharacterized protein</fullName>
    </submittedName>
</protein>
<gene>
    <name evidence="2" type="ORF">LCOR_11906.1</name>
</gene>
<dbReference type="VEuPathDB" id="FungiDB:LCOR_11906.1"/>
<dbReference type="EMBL" id="CBTN010000139">
    <property type="protein sequence ID" value="CDH61129.1"/>
    <property type="molecule type" value="Genomic_DNA"/>
</dbReference>
<keyword evidence="3" id="KW-1185">Reference proteome</keyword>
<feature type="compositionally biased region" description="Polar residues" evidence="1">
    <location>
        <begin position="108"/>
        <end position="136"/>
    </location>
</feature>